<organism evidence="6 7">
    <name type="scientific">Clathrus columnatus</name>
    <dbReference type="NCBI Taxonomy" id="1419009"/>
    <lineage>
        <taxon>Eukaryota</taxon>
        <taxon>Fungi</taxon>
        <taxon>Dikarya</taxon>
        <taxon>Basidiomycota</taxon>
        <taxon>Agaricomycotina</taxon>
        <taxon>Agaricomycetes</taxon>
        <taxon>Phallomycetidae</taxon>
        <taxon>Phallales</taxon>
        <taxon>Clathraceae</taxon>
        <taxon>Clathrus</taxon>
    </lineage>
</organism>
<gene>
    <name evidence="6" type="ORF">Clacol_005556</name>
</gene>
<dbReference type="PANTHER" id="PTHR18916:SF85">
    <property type="entry name" value="TUBULIN-FOLDING COFACTOR B"/>
    <property type="match status" value="1"/>
</dbReference>
<dbReference type="InterPro" id="IPR045172">
    <property type="entry name" value="TBCB_Ubl"/>
</dbReference>
<dbReference type="InterPro" id="IPR000626">
    <property type="entry name" value="Ubiquitin-like_dom"/>
</dbReference>
<dbReference type="SMART" id="SM01052">
    <property type="entry name" value="CAP_GLY"/>
    <property type="match status" value="1"/>
</dbReference>
<comment type="similarity">
    <text evidence="4">Belongs to the TBCB family.</text>
</comment>
<dbReference type="CDD" id="cd01789">
    <property type="entry name" value="Ubl_TBCB"/>
    <property type="match status" value="1"/>
</dbReference>
<comment type="caution">
    <text evidence="6">The sequence shown here is derived from an EMBL/GenBank/DDBJ whole genome shotgun (WGS) entry which is preliminary data.</text>
</comment>
<dbReference type="PROSITE" id="PS00845">
    <property type="entry name" value="CAP_GLY_1"/>
    <property type="match status" value="1"/>
</dbReference>
<evidence type="ECO:0000256" key="2">
    <source>
        <dbReference type="ARBA" id="ARBA00022490"/>
    </source>
</evidence>
<dbReference type="InterPro" id="IPR029071">
    <property type="entry name" value="Ubiquitin-like_domsf"/>
</dbReference>
<dbReference type="GO" id="GO:0005938">
    <property type="term" value="C:cell cortex"/>
    <property type="evidence" value="ECO:0007669"/>
    <property type="project" value="TreeGrafter"/>
</dbReference>
<evidence type="ECO:0000259" key="5">
    <source>
        <dbReference type="PROSITE" id="PS50245"/>
    </source>
</evidence>
<dbReference type="PANTHER" id="PTHR18916">
    <property type="entry name" value="DYNACTIN 1-RELATED MICROTUBULE-BINDING"/>
    <property type="match status" value="1"/>
</dbReference>
<name>A0AAV5A9P8_9AGAM</name>
<reference evidence="6" key="1">
    <citation type="submission" date="2021-10" db="EMBL/GenBank/DDBJ databases">
        <title>De novo Genome Assembly of Clathrus columnatus (Basidiomycota, Fungi) Using Illumina and Nanopore Sequence Data.</title>
        <authorList>
            <person name="Ogiso-Tanaka E."/>
            <person name="Itagaki H."/>
            <person name="Hosoya T."/>
            <person name="Hosaka K."/>
        </authorList>
    </citation>
    <scope>NUCLEOTIDE SEQUENCE</scope>
    <source>
        <strain evidence="6">MO-923</strain>
    </source>
</reference>
<dbReference type="GO" id="GO:0005829">
    <property type="term" value="C:cytosol"/>
    <property type="evidence" value="ECO:0007669"/>
    <property type="project" value="UniProtKB-ARBA"/>
</dbReference>
<dbReference type="GO" id="GO:0005634">
    <property type="term" value="C:nucleus"/>
    <property type="evidence" value="ECO:0007669"/>
    <property type="project" value="TreeGrafter"/>
</dbReference>
<sequence>MPSVSIFVISSETHSERRYDLHLTIGQLKNKLESITGIPHDSQRITLHDPGSEDDTNAKVLSTLDDETKPLGYYNIRDWQILRVKDLNPSANFAEGQYTDVSNVEKFEISEEDYASRRDTVLAYKQAHQIGRFAPQAPNHSEEESIPENITLNARCEVDTNDSGLKKRGTVRFIGKTKFAKGIWVGIEYDEPLGKNDGSVQGERYFTTKPLFGGFVKPDRVSTGEFPVEELDLEEEEM</sequence>
<dbReference type="Pfam" id="PF14560">
    <property type="entry name" value="Ubiquitin_2"/>
    <property type="match status" value="1"/>
</dbReference>
<keyword evidence="7" id="KW-1185">Reference proteome</keyword>
<dbReference type="SUPFAM" id="SSF54236">
    <property type="entry name" value="Ubiquitin-like"/>
    <property type="match status" value="1"/>
</dbReference>
<dbReference type="SUPFAM" id="SSF74924">
    <property type="entry name" value="Cap-Gly domain"/>
    <property type="match status" value="1"/>
</dbReference>
<dbReference type="GO" id="GO:0051010">
    <property type="term" value="F:microtubule plus-end binding"/>
    <property type="evidence" value="ECO:0007669"/>
    <property type="project" value="TreeGrafter"/>
</dbReference>
<feature type="domain" description="CAP-Gly" evidence="5">
    <location>
        <begin position="175"/>
        <end position="217"/>
    </location>
</feature>
<keyword evidence="3" id="KW-0143">Chaperone</keyword>
<evidence type="ECO:0000313" key="6">
    <source>
        <dbReference type="EMBL" id="GJJ11324.1"/>
    </source>
</evidence>
<dbReference type="InterPro" id="IPR036859">
    <property type="entry name" value="CAP-Gly_dom_sf"/>
</dbReference>
<keyword evidence="2" id="KW-0963">Cytoplasm</keyword>
<dbReference type="Gene3D" id="2.30.30.190">
    <property type="entry name" value="CAP Gly-rich-like domain"/>
    <property type="match status" value="1"/>
</dbReference>
<evidence type="ECO:0000256" key="4">
    <source>
        <dbReference type="ARBA" id="ARBA00025779"/>
    </source>
</evidence>
<dbReference type="AlphaFoldDB" id="A0AAV5A9P8"/>
<evidence type="ECO:0000256" key="3">
    <source>
        <dbReference type="ARBA" id="ARBA00023186"/>
    </source>
</evidence>
<proteinExistence type="inferred from homology"/>
<dbReference type="GO" id="GO:0007021">
    <property type="term" value="P:tubulin complex assembly"/>
    <property type="evidence" value="ECO:0007669"/>
    <property type="project" value="InterPro"/>
</dbReference>
<dbReference type="Proteomes" id="UP001050691">
    <property type="component" value="Unassembled WGS sequence"/>
</dbReference>
<dbReference type="GO" id="GO:0035371">
    <property type="term" value="C:microtubule plus-end"/>
    <property type="evidence" value="ECO:0007669"/>
    <property type="project" value="TreeGrafter"/>
</dbReference>
<dbReference type="PROSITE" id="PS50245">
    <property type="entry name" value="CAP_GLY_2"/>
    <property type="match status" value="1"/>
</dbReference>
<comment type="subcellular location">
    <subcellularLocation>
        <location evidence="1">Cytoplasm</location>
    </subcellularLocation>
</comment>
<dbReference type="GO" id="GO:0007023">
    <property type="term" value="P:post-chaperonin tubulin folding pathway"/>
    <property type="evidence" value="ECO:0007669"/>
    <property type="project" value="InterPro"/>
</dbReference>
<dbReference type="InterPro" id="IPR000938">
    <property type="entry name" value="CAP-Gly_domain"/>
</dbReference>
<evidence type="ECO:0000256" key="1">
    <source>
        <dbReference type="ARBA" id="ARBA00004496"/>
    </source>
</evidence>
<dbReference type="Pfam" id="PF01302">
    <property type="entry name" value="CAP_GLY"/>
    <property type="match status" value="1"/>
</dbReference>
<dbReference type="Gene3D" id="3.10.20.90">
    <property type="entry name" value="Phosphatidylinositol 3-kinase Catalytic Subunit, Chain A, domain 1"/>
    <property type="match status" value="1"/>
</dbReference>
<protein>
    <recommendedName>
        <fullName evidence="5">CAP-Gly domain-containing protein</fullName>
    </recommendedName>
</protein>
<dbReference type="EMBL" id="BPWL01000006">
    <property type="protein sequence ID" value="GJJ11324.1"/>
    <property type="molecule type" value="Genomic_DNA"/>
</dbReference>
<dbReference type="GO" id="GO:0031122">
    <property type="term" value="P:cytoplasmic microtubule organization"/>
    <property type="evidence" value="ECO:0007669"/>
    <property type="project" value="TreeGrafter"/>
</dbReference>
<dbReference type="GO" id="GO:0043014">
    <property type="term" value="F:alpha-tubulin binding"/>
    <property type="evidence" value="ECO:0007669"/>
    <property type="project" value="InterPro"/>
</dbReference>
<evidence type="ECO:0000313" key="7">
    <source>
        <dbReference type="Proteomes" id="UP001050691"/>
    </source>
</evidence>
<dbReference type="FunFam" id="2.30.30.190:FF:000013">
    <property type="entry name" value="Tubulin-folding cofactor B"/>
    <property type="match status" value="1"/>
</dbReference>
<accession>A0AAV5A9P8</accession>